<evidence type="ECO:0000259" key="9">
    <source>
        <dbReference type="PROSITE" id="PS50217"/>
    </source>
</evidence>
<feature type="compositionally biased region" description="Basic and acidic residues" evidence="8">
    <location>
        <begin position="86"/>
        <end position="97"/>
    </location>
</feature>
<dbReference type="Pfam" id="PF00170">
    <property type="entry name" value="bZIP_1"/>
    <property type="match status" value="1"/>
</dbReference>
<dbReference type="AlphaFoldDB" id="A0A9Q0MKD1"/>
<feature type="compositionally biased region" description="Basic residues" evidence="8">
    <location>
        <begin position="486"/>
        <end position="495"/>
    </location>
</feature>
<evidence type="ECO:0000256" key="2">
    <source>
        <dbReference type="ARBA" id="ARBA00009050"/>
    </source>
</evidence>
<keyword evidence="5" id="KW-0804">Transcription</keyword>
<sequence length="676" mass="76284">MEICDDDFHLNEEIDGMLNGDYDTFNFISSAIKLENDFLCDDVCIDDCRIPSVQPSDLLDVSFEPSPNFNPDDFFTDMYKSDVEIKSESSSTTHRDTPSPSISSGSSDISEFRIEMPTTIDTPPISPPEQIPTSLLANQNINILHGTLIPITNAIPSQTSTSYSGLKRIKIQPKPVAVDKDLIKTNAKTIVLSPDDYRAFVQKRKSELGTKPVVIKNLSPTTTVTNGKVSPPTQLSPASIHVLNPLIKHEMNEKILKKQQRMIKNRESACLSRKKKKEYVTSLESQITCLSKENQKLKTENNFLKNRLSQLDNVVCKCRNLTAVKTVFAPTNKKNAIFLLAFVFMFAVNFGPFGKLLSQNISNTNEDVENGAVPVSHHSRNLLWVNDSQPNQMTIAFNDSSVEDADARPRERQTLYPTCPVYINQTESIRLASELRRWIGDFPEYHNNSNALPNENFSLDSISNYFLPDTTITSILKQMKNAKNYFKNKSRRRNSKSSDNNGSVSKQGIEPFKSKIQVHTSEYKNGKYAEFFEEIGRQDDTFYVVSFTGDHLLLPALAHNKTLRPKMSLMLPSLNTNGTPSSDHVTLMQIDCEVINTSLIRIKESLIPKHLRSKPYSNVTCSDSERNTTDIPDLKLNSKELEQNVRSVENTRSLLFPQKPYFKDNSSNQLKRGDGK</sequence>
<dbReference type="SMART" id="SM00338">
    <property type="entry name" value="BRLZ"/>
    <property type="match status" value="1"/>
</dbReference>
<evidence type="ECO:0000256" key="7">
    <source>
        <dbReference type="SAM" id="Coils"/>
    </source>
</evidence>
<keyword evidence="6" id="KW-0539">Nucleus</keyword>
<dbReference type="Gene3D" id="1.20.5.170">
    <property type="match status" value="1"/>
</dbReference>
<organism evidence="10 11">
    <name type="scientific">Pseudolycoriella hygida</name>
    <dbReference type="NCBI Taxonomy" id="35572"/>
    <lineage>
        <taxon>Eukaryota</taxon>
        <taxon>Metazoa</taxon>
        <taxon>Ecdysozoa</taxon>
        <taxon>Arthropoda</taxon>
        <taxon>Hexapoda</taxon>
        <taxon>Insecta</taxon>
        <taxon>Pterygota</taxon>
        <taxon>Neoptera</taxon>
        <taxon>Endopterygota</taxon>
        <taxon>Diptera</taxon>
        <taxon>Nematocera</taxon>
        <taxon>Sciaroidea</taxon>
        <taxon>Sciaridae</taxon>
        <taxon>Pseudolycoriella</taxon>
    </lineage>
</organism>
<comment type="subcellular location">
    <subcellularLocation>
        <location evidence="1">Membrane</location>
        <topology evidence="1">Single-pass membrane protein</topology>
    </subcellularLocation>
</comment>
<keyword evidence="4" id="KW-0238">DNA-binding</keyword>
<dbReference type="InterPro" id="IPR046347">
    <property type="entry name" value="bZIP_sf"/>
</dbReference>
<evidence type="ECO:0000256" key="8">
    <source>
        <dbReference type="SAM" id="MobiDB-lite"/>
    </source>
</evidence>
<dbReference type="OrthoDB" id="644067at2759"/>
<evidence type="ECO:0000256" key="5">
    <source>
        <dbReference type="ARBA" id="ARBA00023163"/>
    </source>
</evidence>
<evidence type="ECO:0000256" key="1">
    <source>
        <dbReference type="ARBA" id="ARBA00004167"/>
    </source>
</evidence>
<feature type="region of interest" description="Disordered" evidence="8">
    <location>
        <begin position="486"/>
        <end position="511"/>
    </location>
</feature>
<dbReference type="Proteomes" id="UP001151699">
    <property type="component" value="Unassembled WGS sequence"/>
</dbReference>
<dbReference type="GO" id="GO:0030968">
    <property type="term" value="P:endoplasmic reticulum unfolded protein response"/>
    <property type="evidence" value="ECO:0007669"/>
    <property type="project" value="TreeGrafter"/>
</dbReference>
<evidence type="ECO:0000313" key="10">
    <source>
        <dbReference type="EMBL" id="KAJ6633065.1"/>
    </source>
</evidence>
<evidence type="ECO:0000256" key="4">
    <source>
        <dbReference type="ARBA" id="ARBA00023125"/>
    </source>
</evidence>
<feature type="coiled-coil region" evidence="7">
    <location>
        <begin position="280"/>
        <end position="314"/>
    </location>
</feature>
<evidence type="ECO:0000256" key="6">
    <source>
        <dbReference type="ARBA" id="ARBA00023242"/>
    </source>
</evidence>
<dbReference type="PROSITE" id="PS50217">
    <property type="entry name" value="BZIP"/>
    <property type="match status" value="1"/>
</dbReference>
<name>A0A9Q0MKD1_9DIPT</name>
<comment type="caution">
    <text evidence="10">The sequence shown here is derived from an EMBL/GenBank/DDBJ whole genome shotgun (WGS) entry which is preliminary data.</text>
</comment>
<gene>
    <name evidence="10" type="primary">Atf6</name>
    <name evidence="10" type="ORF">Bhyg_16796</name>
</gene>
<accession>A0A9Q0MKD1</accession>
<feature type="compositionally biased region" description="Low complexity" evidence="8">
    <location>
        <begin position="98"/>
        <end position="108"/>
    </location>
</feature>
<keyword evidence="3" id="KW-0805">Transcription regulation</keyword>
<dbReference type="InterPro" id="IPR004827">
    <property type="entry name" value="bZIP"/>
</dbReference>
<dbReference type="SUPFAM" id="SSF57959">
    <property type="entry name" value="Leucine zipper domain"/>
    <property type="match status" value="1"/>
</dbReference>
<feature type="region of interest" description="Disordered" evidence="8">
    <location>
        <begin position="86"/>
        <end position="108"/>
    </location>
</feature>
<evidence type="ECO:0000313" key="11">
    <source>
        <dbReference type="Proteomes" id="UP001151699"/>
    </source>
</evidence>
<dbReference type="InterPro" id="IPR051882">
    <property type="entry name" value="ATF_bZIP_TF"/>
</dbReference>
<dbReference type="GO" id="GO:0016020">
    <property type="term" value="C:membrane"/>
    <property type="evidence" value="ECO:0007669"/>
    <property type="project" value="UniProtKB-SubCell"/>
</dbReference>
<dbReference type="PANTHER" id="PTHR46164">
    <property type="entry name" value="ATF6, ISOFORM C"/>
    <property type="match status" value="1"/>
</dbReference>
<proteinExistence type="inferred from homology"/>
<dbReference type="GO" id="GO:0005634">
    <property type="term" value="C:nucleus"/>
    <property type="evidence" value="ECO:0007669"/>
    <property type="project" value="TreeGrafter"/>
</dbReference>
<protein>
    <submittedName>
        <fullName evidence="10">Cyclic AMP-dependent transcription factor ATF-6 alpha</fullName>
    </submittedName>
</protein>
<reference evidence="10" key="1">
    <citation type="submission" date="2022-07" db="EMBL/GenBank/DDBJ databases">
        <authorList>
            <person name="Trinca V."/>
            <person name="Uliana J.V.C."/>
            <person name="Torres T.T."/>
            <person name="Ward R.J."/>
            <person name="Monesi N."/>
        </authorList>
    </citation>
    <scope>NUCLEOTIDE SEQUENCE</scope>
    <source>
        <strain evidence="10">HSMRA1968</strain>
        <tissue evidence="10">Whole embryos</tissue>
    </source>
</reference>
<dbReference type="GO" id="GO:0000981">
    <property type="term" value="F:DNA-binding transcription factor activity, RNA polymerase II-specific"/>
    <property type="evidence" value="ECO:0007669"/>
    <property type="project" value="TreeGrafter"/>
</dbReference>
<feature type="domain" description="BZIP" evidence="9">
    <location>
        <begin position="255"/>
        <end position="311"/>
    </location>
</feature>
<comment type="similarity">
    <text evidence="2">Belongs to the bZIP family. ATF subfamily.</text>
</comment>
<dbReference type="CDD" id="cd14700">
    <property type="entry name" value="bZIP_ATF6"/>
    <property type="match status" value="1"/>
</dbReference>
<evidence type="ECO:0000256" key="3">
    <source>
        <dbReference type="ARBA" id="ARBA00023015"/>
    </source>
</evidence>
<dbReference type="PANTHER" id="PTHR46164:SF3">
    <property type="entry name" value="ATF6, ISOFORM C"/>
    <property type="match status" value="1"/>
</dbReference>
<dbReference type="EMBL" id="WJQU01002231">
    <property type="protein sequence ID" value="KAJ6633065.1"/>
    <property type="molecule type" value="Genomic_DNA"/>
</dbReference>
<dbReference type="GO" id="GO:0000978">
    <property type="term" value="F:RNA polymerase II cis-regulatory region sequence-specific DNA binding"/>
    <property type="evidence" value="ECO:0007669"/>
    <property type="project" value="TreeGrafter"/>
</dbReference>
<keyword evidence="7" id="KW-0175">Coiled coil</keyword>
<feature type="region of interest" description="Disordered" evidence="8">
    <location>
        <begin position="656"/>
        <end position="676"/>
    </location>
</feature>
<keyword evidence="11" id="KW-1185">Reference proteome</keyword>